<evidence type="ECO:0000313" key="1">
    <source>
        <dbReference type="EMBL" id="OIQ72997.1"/>
    </source>
</evidence>
<proteinExistence type="predicted"/>
<accession>A0A1J5QAK0</accession>
<reference evidence="1" key="1">
    <citation type="submission" date="2016-10" db="EMBL/GenBank/DDBJ databases">
        <title>Sequence of Gallionella enrichment culture.</title>
        <authorList>
            <person name="Poehlein A."/>
            <person name="Muehling M."/>
            <person name="Daniel R."/>
        </authorList>
    </citation>
    <scope>NUCLEOTIDE SEQUENCE</scope>
</reference>
<dbReference type="AlphaFoldDB" id="A0A1J5QAK0"/>
<sequence>MGHDLLGRGGGATGNQIEGARGGFCFNHHDGYVVACNAAGHDHVEYGFFQLRVCWEGDPLVPNERNPDSADWSSERQASQLSRHRSCVDRNYVIKNVWVECHNCDDDLDLVAQPLDKGWAQWAVDQTAGENRIFAWTSFAAEE</sequence>
<comment type="caution">
    <text evidence="1">The sequence shown here is derived from an EMBL/GenBank/DDBJ whole genome shotgun (WGS) entry which is preliminary data.</text>
</comment>
<gene>
    <name evidence="1" type="ORF">GALL_453690</name>
</gene>
<dbReference type="EMBL" id="MLJW01003042">
    <property type="protein sequence ID" value="OIQ72997.1"/>
    <property type="molecule type" value="Genomic_DNA"/>
</dbReference>
<organism evidence="1">
    <name type="scientific">mine drainage metagenome</name>
    <dbReference type="NCBI Taxonomy" id="410659"/>
    <lineage>
        <taxon>unclassified sequences</taxon>
        <taxon>metagenomes</taxon>
        <taxon>ecological metagenomes</taxon>
    </lineage>
</organism>
<protein>
    <submittedName>
        <fullName evidence="1">Uncharacterized protein</fullName>
    </submittedName>
</protein>
<name>A0A1J5QAK0_9ZZZZ</name>